<dbReference type="Proteomes" id="UP001160130">
    <property type="component" value="Unassembled WGS sequence"/>
</dbReference>
<keyword evidence="1" id="KW-0812">Transmembrane</keyword>
<feature type="transmembrane region" description="Helical" evidence="1">
    <location>
        <begin position="149"/>
        <end position="167"/>
    </location>
</feature>
<dbReference type="RefSeq" id="WP_280835360.1">
    <property type="nucleotide sequence ID" value="NZ_JARXVE010000012.1"/>
</dbReference>
<proteinExistence type="predicted"/>
<evidence type="ECO:0008006" key="4">
    <source>
        <dbReference type="Google" id="ProtNLM"/>
    </source>
</evidence>
<evidence type="ECO:0000256" key="1">
    <source>
        <dbReference type="SAM" id="Phobius"/>
    </source>
</evidence>
<dbReference type="EMBL" id="JARXVE010000012">
    <property type="protein sequence ID" value="MDH6198804.1"/>
    <property type="molecule type" value="Genomic_DNA"/>
</dbReference>
<protein>
    <recommendedName>
        <fullName evidence="4">DUF2029 domain-containing protein</fullName>
    </recommendedName>
</protein>
<keyword evidence="3" id="KW-1185">Reference proteome</keyword>
<feature type="transmembrane region" description="Helical" evidence="1">
    <location>
        <begin position="60"/>
        <end position="77"/>
    </location>
</feature>
<comment type="caution">
    <text evidence="2">The sequence shown here is derived from an EMBL/GenBank/DDBJ whole genome shotgun (WGS) entry which is preliminary data.</text>
</comment>
<feature type="transmembrane region" description="Helical" evidence="1">
    <location>
        <begin position="126"/>
        <end position="142"/>
    </location>
</feature>
<evidence type="ECO:0000313" key="2">
    <source>
        <dbReference type="EMBL" id="MDH6198804.1"/>
    </source>
</evidence>
<gene>
    <name evidence="2" type="ORF">M2272_005464</name>
</gene>
<keyword evidence="1" id="KW-0472">Membrane</keyword>
<feature type="transmembrane region" description="Helical" evidence="1">
    <location>
        <begin position="179"/>
        <end position="206"/>
    </location>
</feature>
<feature type="transmembrane region" description="Helical" evidence="1">
    <location>
        <begin position="36"/>
        <end position="53"/>
    </location>
</feature>
<reference evidence="2 3" key="1">
    <citation type="submission" date="2023-04" db="EMBL/GenBank/DDBJ databases">
        <title>Forest soil microbial communities from Buena Vista Peninsula, Colon Province, Panama.</title>
        <authorList>
            <person name="Bouskill N."/>
        </authorList>
    </citation>
    <scope>NUCLEOTIDE SEQUENCE [LARGE SCALE GENOMIC DNA]</scope>
    <source>
        <strain evidence="2 3">AC80</strain>
    </source>
</reference>
<evidence type="ECO:0000313" key="3">
    <source>
        <dbReference type="Proteomes" id="UP001160130"/>
    </source>
</evidence>
<accession>A0ABT6L7A1</accession>
<sequence>MTSSPPNVLLVAGIAIGIAGVSTAMFVKNISVERRIYWISWLLATPLISLSIHDRGWRSVAVVAAMCLTMSWLYAYLRTPYIKFGDRVHAYTLFNSRPDPPTDGSPHPPIDHPVDAYGNWLTAPKFWWTIAIFSAVAGLLAAEQSRMPVTIGGAAFIVAILAFVGYIDSHENFPVARRQYVQLAVVVIASIPLLMLPPIAYALGYYSLNPRPRRR</sequence>
<name>A0ABT6L7A1_9MYCO</name>
<organism evidence="2 3">
    <name type="scientific">Mycolicibacterium frederiksbergense</name>
    <dbReference type="NCBI Taxonomy" id="117567"/>
    <lineage>
        <taxon>Bacteria</taxon>
        <taxon>Bacillati</taxon>
        <taxon>Actinomycetota</taxon>
        <taxon>Actinomycetes</taxon>
        <taxon>Mycobacteriales</taxon>
        <taxon>Mycobacteriaceae</taxon>
        <taxon>Mycolicibacterium</taxon>
    </lineage>
</organism>
<keyword evidence="1" id="KW-1133">Transmembrane helix</keyword>